<dbReference type="RefSeq" id="WP_067655341.1">
    <property type="nucleotide sequence ID" value="NZ_FQXG01000003.1"/>
</dbReference>
<accession>A0A1M5UCI5</accession>
<reference evidence="3" key="1">
    <citation type="submission" date="2016-11" db="EMBL/GenBank/DDBJ databases">
        <authorList>
            <person name="Varghese N."/>
            <person name="Submissions S."/>
        </authorList>
    </citation>
    <scope>NUCLEOTIDE SEQUENCE [LARGE SCALE GENOMIC DNA]</scope>
    <source>
        <strain evidence="3">DSM 16917</strain>
    </source>
</reference>
<evidence type="ECO:0000256" key="1">
    <source>
        <dbReference type="SAM" id="MobiDB-lite"/>
    </source>
</evidence>
<dbReference type="STRING" id="299255.SAMN02745129_2502"/>
<feature type="compositionally biased region" description="Polar residues" evidence="1">
    <location>
        <begin position="118"/>
        <end position="127"/>
    </location>
</feature>
<protein>
    <submittedName>
        <fullName evidence="2">Uncharacterized protein</fullName>
    </submittedName>
</protein>
<dbReference type="Proteomes" id="UP000184268">
    <property type="component" value="Unassembled WGS sequence"/>
</dbReference>
<evidence type="ECO:0000313" key="3">
    <source>
        <dbReference type="Proteomes" id="UP000184268"/>
    </source>
</evidence>
<organism evidence="2 3">
    <name type="scientific">Ferrimonas marina</name>
    <dbReference type="NCBI Taxonomy" id="299255"/>
    <lineage>
        <taxon>Bacteria</taxon>
        <taxon>Pseudomonadati</taxon>
        <taxon>Pseudomonadota</taxon>
        <taxon>Gammaproteobacteria</taxon>
        <taxon>Alteromonadales</taxon>
        <taxon>Ferrimonadaceae</taxon>
        <taxon>Ferrimonas</taxon>
    </lineage>
</organism>
<evidence type="ECO:0000313" key="2">
    <source>
        <dbReference type="EMBL" id="SHH60669.1"/>
    </source>
</evidence>
<sequence length="140" mass="15556">MAVKKGMSFTAESLTVNQMGWLNQFRKAKSIDTLDMMADARERELHRKEKETGNSTYQDRTDLDIAYEVRTQEIQSGKFVAKNSDVSVAAEKEPVVKVAANIQATKPKAPPVFAKASKTPSTPNSAMTPEERMSQMLNAM</sequence>
<dbReference type="InterPro" id="IPR036666">
    <property type="entry name" value="HHA_sf"/>
</dbReference>
<dbReference type="OrthoDB" id="6267246at2"/>
<gene>
    <name evidence="2" type="ORF">SAMN02745129_2502</name>
</gene>
<dbReference type="EMBL" id="FQXG01000003">
    <property type="protein sequence ID" value="SHH60669.1"/>
    <property type="molecule type" value="Genomic_DNA"/>
</dbReference>
<feature type="region of interest" description="Disordered" evidence="1">
    <location>
        <begin position="110"/>
        <end position="140"/>
    </location>
</feature>
<dbReference type="AlphaFoldDB" id="A0A1M5UCI5"/>
<keyword evidence="3" id="KW-1185">Reference proteome</keyword>
<name>A0A1M5UCI5_9GAMM</name>
<proteinExistence type="predicted"/>
<dbReference type="Gene3D" id="1.20.1280.40">
    <property type="entry name" value="HHA"/>
    <property type="match status" value="1"/>
</dbReference>